<keyword evidence="1 6" id="KW-0645">Protease</keyword>
<dbReference type="Gene3D" id="3.30.2010.10">
    <property type="entry name" value="Metalloproteases ('zincins'), catalytic domain"/>
    <property type="match status" value="1"/>
</dbReference>
<evidence type="ECO:0000256" key="2">
    <source>
        <dbReference type="ARBA" id="ARBA00022723"/>
    </source>
</evidence>
<dbReference type="InterPro" id="IPR051156">
    <property type="entry name" value="Mito/Outer_Membr_Metalloprot"/>
</dbReference>
<evidence type="ECO:0000256" key="3">
    <source>
        <dbReference type="ARBA" id="ARBA00022801"/>
    </source>
</evidence>
<dbReference type="KEGG" id="sva:SVA_1027"/>
<gene>
    <name evidence="9" type="ORF">SVA_1027</name>
</gene>
<accession>A0A1B4V265</accession>
<keyword evidence="2" id="KW-0479">Metal-binding</keyword>
<dbReference type="GO" id="GO:0016020">
    <property type="term" value="C:membrane"/>
    <property type="evidence" value="ECO:0007669"/>
    <property type="project" value="TreeGrafter"/>
</dbReference>
<keyword evidence="5 6" id="KW-0482">Metalloprotease</keyword>
<proteinExistence type="inferred from homology"/>
<evidence type="ECO:0000256" key="6">
    <source>
        <dbReference type="RuleBase" id="RU003983"/>
    </source>
</evidence>
<keyword evidence="4 6" id="KW-0862">Zinc</keyword>
<dbReference type="Proteomes" id="UP000218899">
    <property type="component" value="Chromosome"/>
</dbReference>
<comment type="similarity">
    <text evidence="6">Belongs to the peptidase M48 family.</text>
</comment>
<name>A0A1B4V265_9GAMM</name>
<comment type="cofactor">
    <cofactor evidence="6">
        <name>Zn(2+)</name>
        <dbReference type="ChEBI" id="CHEBI:29105"/>
    </cofactor>
    <text evidence="6">Binds 1 zinc ion per subunit.</text>
</comment>
<dbReference type="GO" id="GO:0046872">
    <property type="term" value="F:metal ion binding"/>
    <property type="evidence" value="ECO:0007669"/>
    <property type="project" value="UniProtKB-KW"/>
</dbReference>
<evidence type="ECO:0000259" key="8">
    <source>
        <dbReference type="Pfam" id="PF01435"/>
    </source>
</evidence>
<protein>
    <submittedName>
        <fullName evidence="9">Peptidase</fullName>
    </submittedName>
</protein>
<feature type="signal peptide" evidence="7">
    <location>
        <begin position="1"/>
        <end position="21"/>
    </location>
</feature>
<keyword evidence="10" id="KW-1185">Reference proteome</keyword>
<sequence>MMRRPAILLLVLLAGTQVAAAADSLRSKLTERLSESQRMLLAVTEEDEIAVGRRVAANLLGVAPLVKDDKLQRYVNTVGRWVAAQSSRPDLPWRFGVVESADVNAFAGPGGYILVTRGLYASLSDESELAGVLAHEIAHVIERHHIELMRKTTLIEEGRKALEKQVGDKEELVRRLVGSGAQIFARRLDQAAEFEADRKGVVLAARAGYGPYGLPAVLQKIGSVAKSDDRVQLLFKTHPPVEERLRMLDRVMGAEFLRYERPGAGGALAPLR</sequence>
<evidence type="ECO:0000313" key="9">
    <source>
        <dbReference type="EMBL" id="BAU47606.1"/>
    </source>
</evidence>
<keyword evidence="3 6" id="KW-0378">Hydrolase</keyword>
<evidence type="ECO:0000313" key="10">
    <source>
        <dbReference type="Proteomes" id="UP000218899"/>
    </source>
</evidence>
<dbReference type="GO" id="GO:0051603">
    <property type="term" value="P:proteolysis involved in protein catabolic process"/>
    <property type="evidence" value="ECO:0007669"/>
    <property type="project" value="TreeGrafter"/>
</dbReference>
<dbReference type="EMBL" id="AP014936">
    <property type="protein sequence ID" value="BAU47606.1"/>
    <property type="molecule type" value="Genomic_DNA"/>
</dbReference>
<dbReference type="PANTHER" id="PTHR22726:SF1">
    <property type="entry name" value="METALLOENDOPEPTIDASE OMA1, MITOCHONDRIAL"/>
    <property type="match status" value="1"/>
</dbReference>
<feature type="domain" description="Peptidase M48" evidence="8">
    <location>
        <begin position="71"/>
        <end position="250"/>
    </location>
</feature>
<organism evidence="9 10">
    <name type="scientific">Sulfurifustis variabilis</name>
    <dbReference type="NCBI Taxonomy" id="1675686"/>
    <lineage>
        <taxon>Bacteria</taxon>
        <taxon>Pseudomonadati</taxon>
        <taxon>Pseudomonadota</taxon>
        <taxon>Gammaproteobacteria</taxon>
        <taxon>Acidiferrobacterales</taxon>
        <taxon>Acidiferrobacteraceae</taxon>
        <taxon>Sulfurifustis</taxon>
    </lineage>
</organism>
<evidence type="ECO:0000256" key="5">
    <source>
        <dbReference type="ARBA" id="ARBA00023049"/>
    </source>
</evidence>
<dbReference type="Pfam" id="PF01435">
    <property type="entry name" value="Peptidase_M48"/>
    <property type="match status" value="1"/>
</dbReference>
<evidence type="ECO:0000256" key="4">
    <source>
        <dbReference type="ARBA" id="ARBA00022833"/>
    </source>
</evidence>
<dbReference type="RefSeq" id="WP_096459691.1">
    <property type="nucleotide sequence ID" value="NZ_AP014936.1"/>
</dbReference>
<reference evidence="9 10" key="1">
    <citation type="submission" date="2015-08" db="EMBL/GenBank/DDBJ databases">
        <title>Complete genome sequence of Sulfurifustis variabilis.</title>
        <authorList>
            <person name="Miura A."/>
            <person name="Kojima H."/>
            <person name="Fukui M."/>
        </authorList>
    </citation>
    <scope>NUCLEOTIDE SEQUENCE [LARGE SCALE GENOMIC DNA]</scope>
    <source>
        <strain evidence="10">skN76</strain>
    </source>
</reference>
<dbReference type="PANTHER" id="PTHR22726">
    <property type="entry name" value="METALLOENDOPEPTIDASE OMA1"/>
    <property type="match status" value="1"/>
</dbReference>
<keyword evidence="7" id="KW-0732">Signal</keyword>
<evidence type="ECO:0000256" key="1">
    <source>
        <dbReference type="ARBA" id="ARBA00022670"/>
    </source>
</evidence>
<dbReference type="OrthoDB" id="9810445at2"/>
<dbReference type="GO" id="GO:0004222">
    <property type="term" value="F:metalloendopeptidase activity"/>
    <property type="evidence" value="ECO:0007669"/>
    <property type="project" value="InterPro"/>
</dbReference>
<evidence type="ECO:0000256" key="7">
    <source>
        <dbReference type="SAM" id="SignalP"/>
    </source>
</evidence>
<dbReference type="AlphaFoldDB" id="A0A1B4V265"/>
<dbReference type="InterPro" id="IPR001915">
    <property type="entry name" value="Peptidase_M48"/>
</dbReference>
<feature type="chain" id="PRO_5008571260" evidence="7">
    <location>
        <begin position="22"/>
        <end position="272"/>
    </location>
</feature>